<dbReference type="InterPro" id="IPR041633">
    <property type="entry name" value="Polbeta"/>
</dbReference>
<dbReference type="AlphaFoldDB" id="A0A2T3KKY4"/>
<proteinExistence type="predicted"/>
<comment type="caution">
    <text evidence="2">The sequence shown here is derived from an EMBL/GenBank/DDBJ whole genome shotgun (WGS) entry which is preliminary data.</text>
</comment>
<dbReference type="Proteomes" id="UP000241426">
    <property type="component" value="Unassembled WGS sequence"/>
</dbReference>
<evidence type="ECO:0000313" key="3">
    <source>
        <dbReference type="Proteomes" id="UP000241426"/>
    </source>
</evidence>
<accession>A0A2T3KKY4</accession>
<organism evidence="2 3">
    <name type="scientific">Photobacterium kishitanii</name>
    <dbReference type="NCBI Taxonomy" id="318456"/>
    <lineage>
        <taxon>Bacteria</taxon>
        <taxon>Pseudomonadati</taxon>
        <taxon>Pseudomonadota</taxon>
        <taxon>Gammaproteobacteria</taxon>
        <taxon>Vibrionales</taxon>
        <taxon>Vibrionaceae</taxon>
        <taxon>Photobacterium</taxon>
    </lineage>
</organism>
<feature type="domain" description="Polymerase beta nucleotidyltransferase" evidence="1">
    <location>
        <begin position="37"/>
        <end position="75"/>
    </location>
</feature>
<sequence length="122" mass="14218">MTKKSIVTKLTAEESLGFPLPTMKDVRAMLRNNWYASVREKIEYAFVIGSVAKGTNNANSDLDIAIIIPTKKRISSLKYSERYHNKFPDDKSKPHWHSIRVDFQFFYEEDPQLDSYSKIEIQ</sequence>
<protein>
    <recommendedName>
        <fullName evidence="1">Polymerase beta nucleotidyltransferase domain-containing protein</fullName>
    </recommendedName>
</protein>
<dbReference type="SUPFAM" id="SSF81301">
    <property type="entry name" value="Nucleotidyltransferase"/>
    <property type="match status" value="1"/>
</dbReference>
<reference evidence="2 3" key="1">
    <citation type="submission" date="2018-01" db="EMBL/GenBank/DDBJ databases">
        <title>Whole genome sequencing of Histamine producing bacteria.</title>
        <authorList>
            <person name="Butler K."/>
        </authorList>
    </citation>
    <scope>NUCLEOTIDE SEQUENCE [LARGE SCALE GENOMIC DNA]</scope>
    <source>
        <strain evidence="2 3">FS-7.2</strain>
    </source>
</reference>
<evidence type="ECO:0000313" key="2">
    <source>
        <dbReference type="EMBL" id="PSV00313.1"/>
    </source>
</evidence>
<gene>
    <name evidence="2" type="ORF">C9J27_04095</name>
</gene>
<dbReference type="InterPro" id="IPR043519">
    <property type="entry name" value="NT_sf"/>
</dbReference>
<dbReference type="EMBL" id="PYNF01000003">
    <property type="protein sequence ID" value="PSV00313.1"/>
    <property type="molecule type" value="Genomic_DNA"/>
</dbReference>
<dbReference type="Gene3D" id="3.30.460.10">
    <property type="entry name" value="Beta Polymerase, domain 2"/>
    <property type="match status" value="1"/>
</dbReference>
<dbReference type="Pfam" id="PF18765">
    <property type="entry name" value="Polbeta"/>
    <property type="match status" value="1"/>
</dbReference>
<dbReference type="CDD" id="cd05403">
    <property type="entry name" value="NT_KNTase_like"/>
    <property type="match status" value="1"/>
</dbReference>
<name>A0A2T3KKY4_9GAMM</name>
<evidence type="ECO:0000259" key="1">
    <source>
        <dbReference type="Pfam" id="PF18765"/>
    </source>
</evidence>